<dbReference type="InterPro" id="IPR002686">
    <property type="entry name" value="Transposase_17"/>
</dbReference>
<dbReference type="PANTHER" id="PTHR36966:SF1">
    <property type="entry name" value="REP-ASSOCIATED TYROSINE TRANSPOSASE"/>
    <property type="match status" value="1"/>
</dbReference>
<dbReference type="AlphaFoldDB" id="A0AA91TYQ8"/>
<proteinExistence type="predicted"/>
<feature type="domain" description="Transposase IS200-like" evidence="1">
    <location>
        <begin position="19"/>
        <end position="127"/>
    </location>
</feature>
<evidence type="ECO:0000313" key="3">
    <source>
        <dbReference type="EMBL" id="QFY57739.1"/>
    </source>
</evidence>
<dbReference type="GO" id="GO:0004803">
    <property type="term" value="F:transposase activity"/>
    <property type="evidence" value="ECO:0007669"/>
    <property type="project" value="InterPro"/>
</dbReference>
<protein>
    <submittedName>
        <fullName evidence="2">Transposase</fullName>
    </submittedName>
</protein>
<dbReference type="Gene3D" id="3.30.70.1290">
    <property type="entry name" value="Transposase IS200-like"/>
    <property type="match status" value="1"/>
</dbReference>
<dbReference type="Proteomes" id="UP000344571">
    <property type="component" value="Chromosome"/>
</dbReference>
<gene>
    <name evidence="2" type="ORF">CO192_19315</name>
    <name evidence="3" type="ORF">EAO82_16030</name>
</gene>
<dbReference type="GO" id="GO:0006313">
    <property type="term" value="P:DNA transposition"/>
    <property type="evidence" value="ECO:0007669"/>
    <property type="project" value="InterPro"/>
</dbReference>
<dbReference type="InterPro" id="IPR052715">
    <property type="entry name" value="RAYT_transposase"/>
</dbReference>
<dbReference type="EMBL" id="CP033116">
    <property type="protein sequence ID" value="QFY57739.1"/>
    <property type="molecule type" value="Genomic_DNA"/>
</dbReference>
<dbReference type="RefSeq" id="WP_096348165.1">
    <property type="nucleotide sequence ID" value="NZ_CP033116.1"/>
</dbReference>
<dbReference type="PANTHER" id="PTHR36966">
    <property type="entry name" value="REP-ASSOCIATED TYROSINE TRANSPOSASE"/>
    <property type="match status" value="1"/>
</dbReference>
<dbReference type="Proteomes" id="UP000243750">
    <property type="component" value="Unassembled WGS sequence"/>
</dbReference>
<keyword evidence="5" id="KW-1185">Reference proteome</keyword>
<name>A0AA91TYQ8_9GAMM</name>
<evidence type="ECO:0000313" key="4">
    <source>
        <dbReference type="Proteomes" id="UP000243750"/>
    </source>
</evidence>
<organism evidence="2 4">
    <name type="scientific">Halopseudomonas pelagia</name>
    <dbReference type="NCBI Taxonomy" id="553151"/>
    <lineage>
        <taxon>Bacteria</taxon>
        <taxon>Pseudomonadati</taxon>
        <taxon>Pseudomonadota</taxon>
        <taxon>Gammaproteobacteria</taxon>
        <taxon>Pseudomonadales</taxon>
        <taxon>Pseudomonadaceae</taxon>
        <taxon>Halopseudomonas</taxon>
    </lineage>
</organism>
<dbReference type="SUPFAM" id="SSF143422">
    <property type="entry name" value="Transposase IS200-like"/>
    <property type="match status" value="1"/>
</dbReference>
<dbReference type="Pfam" id="PF01797">
    <property type="entry name" value="Y1_Tnp"/>
    <property type="match status" value="1"/>
</dbReference>
<dbReference type="SMART" id="SM01321">
    <property type="entry name" value="Y1_Tnp"/>
    <property type="match status" value="1"/>
</dbReference>
<dbReference type="NCBIfam" id="NF047646">
    <property type="entry name" value="REP_Tyr_transpos"/>
    <property type="match status" value="1"/>
</dbReference>
<reference evidence="3 5" key="2">
    <citation type="submission" date="2018-10" db="EMBL/GenBank/DDBJ databases">
        <title>Complete genome sequence of Pseudomonas pelagia strain Kongs-67.</title>
        <authorList>
            <person name="Sinha R.K."/>
            <person name="Krishnan K."/>
        </authorList>
    </citation>
    <scope>NUCLEOTIDE SEQUENCE [LARGE SCALE GENOMIC DNA]</scope>
    <source>
        <strain evidence="3 5">Kongs-67</strain>
    </source>
</reference>
<dbReference type="EMBL" id="NWMT01000248">
    <property type="protein sequence ID" value="PCC97424.1"/>
    <property type="molecule type" value="Genomic_DNA"/>
</dbReference>
<evidence type="ECO:0000313" key="2">
    <source>
        <dbReference type="EMBL" id="PCC97424.1"/>
    </source>
</evidence>
<sequence>MDTQEKARSHRLRLGRSSESDRFYLLTTVTQKREPIFADTRAARTLIHILSRQQEMGKVVSHAFVVMPDHLHWLVQLQNDQLNLLMGRVKSISARQIGALRWQAGFHDHALRREEDIKKIARYIIANPLRAGLVDSVGDYPHWDAIWL</sequence>
<dbReference type="InterPro" id="IPR036515">
    <property type="entry name" value="Transposase_17_sf"/>
</dbReference>
<dbReference type="GO" id="GO:0043565">
    <property type="term" value="F:sequence-specific DNA binding"/>
    <property type="evidence" value="ECO:0007669"/>
    <property type="project" value="TreeGrafter"/>
</dbReference>
<accession>A0AA91TYQ8</accession>
<evidence type="ECO:0000259" key="1">
    <source>
        <dbReference type="SMART" id="SM01321"/>
    </source>
</evidence>
<evidence type="ECO:0000313" key="5">
    <source>
        <dbReference type="Proteomes" id="UP000344571"/>
    </source>
</evidence>
<reference evidence="2 4" key="1">
    <citation type="submission" date="2017-09" db="EMBL/GenBank/DDBJ databases">
        <title>Bacterial and phytoplankton interrelationship in Kongsfjorden, an Arctic fjord.</title>
        <authorList>
            <person name="Sinha R."/>
            <person name="Krishnan K."/>
        </authorList>
    </citation>
    <scope>NUCLEOTIDE SEQUENCE [LARGE SCALE GENOMIC DNA]</scope>
    <source>
        <strain evidence="2 4">58</strain>
    </source>
</reference>